<sequence length="400" mass="44801">MAVNNNFLALVTYNFENGDIDISEGSESTAKRISDAVSQGEPLKVTIMRQQYSNSEQNHAVETTFNLTLKNGKFVEDSSIMTKAAQTLEKLLLNQSYNASIISAFLSKINEGKKSDLSSFADSEWVITQKGEDKSHPSETKQASAQASISSQDVTPILATPKATNHESYSSYENVTKLESIKQFIQPIPDTVIIFDLDDTLISDDVKAEYQTKSKLTLEDALVATHKTTTIPNIPMYLAELRAKLPDGGKIVLMTNSLESSMNRKLQAIGLEKKLFDFIDTKDEVLARTQTEKATNKGLRLENLCQKHGLKPKQICIVDDEKQHLDSVRKSSQKLKVPTFVSVQYSGACLMQHRAAAITHCYDDRMVGKSLDYYLNWNYTKSDYSRDVKAQKDQYDSAIY</sequence>
<dbReference type="AlphaFoldDB" id="A0A3A6UK36"/>
<proteinExistence type="predicted"/>
<feature type="compositionally biased region" description="Basic and acidic residues" evidence="1">
    <location>
        <begin position="130"/>
        <end position="139"/>
    </location>
</feature>
<dbReference type="NCBIfam" id="TIGR01681">
    <property type="entry name" value="HAD-SF-IIIC"/>
    <property type="match status" value="1"/>
</dbReference>
<dbReference type="InterPro" id="IPR036412">
    <property type="entry name" value="HAD-like_sf"/>
</dbReference>
<dbReference type="Gene3D" id="3.40.50.1000">
    <property type="entry name" value="HAD superfamily/HAD-like"/>
    <property type="match status" value="1"/>
</dbReference>
<reference evidence="3 4" key="1">
    <citation type="submission" date="2018-09" db="EMBL/GenBank/DDBJ databases">
        <title>Phylogeny of the Shewanellaceae, and recommendation for two new genera, Pseudoshewanella and Parashewanella.</title>
        <authorList>
            <person name="Wang G."/>
        </authorList>
    </citation>
    <scope>NUCLEOTIDE SEQUENCE [LARGE SCALE GENOMIC DNA]</scope>
    <source>
        <strain evidence="3 4">KCTC 22492</strain>
    </source>
</reference>
<organism evidence="3 4">
    <name type="scientific">Parashewanella spongiae</name>
    <dbReference type="NCBI Taxonomy" id="342950"/>
    <lineage>
        <taxon>Bacteria</taxon>
        <taxon>Pseudomonadati</taxon>
        <taxon>Pseudomonadota</taxon>
        <taxon>Gammaproteobacteria</taxon>
        <taxon>Alteromonadales</taxon>
        <taxon>Shewanellaceae</taxon>
        <taxon>Parashewanella</taxon>
    </lineage>
</organism>
<evidence type="ECO:0000313" key="3">
    <source>
        <dbReference type="EMBL" id="RJY19582.1"/>
    </source>
</evidence>
<dbReference type="EMBL" id="QYYH01000001">
    <property type="protein sequence ID" value="RJY19582.1"/>
    <property type="molecule type" value="Genomic_DNA"/>
</dbReference>
<keyword evidence="4" id="KW-1185">Reference proteome</keyword>
<feature type="region of interest" description="Disordered" evidence="1">
    <location>
        <begin position="129"/>
        <end position="151"/>
    </location>
</feature>
<dbReference type="Pfam" id="PF03031">
    <property type="entry name" value="NIF"/>
    <property type="match status" value="1"/>
</dbReference>
<comment type="caution">
    <text evidence="3">The sequence shown here is derived from an EMBL/GenBank/DDBJ whole genome shotgun (WGS) entry which is preliminary data.</text>
</comment>
<evidence type="ECO:0000259" key="2">
    <source>
        <dbReference type="Pfam" id="PF03031"/>
    </source>
</evidence>
<evidence type="ECO:0000256" key="1">
    <source>
        <dbReference type="SAM" id="MobiDB-lite"/>
    </source>
</evidence>
<dbReference type="RefSeq" id="WP_121851662.1">
    <property type="nucleotide sequence ID" value="NZ_CP037952.1"/>
</dbReference>
<dbReference type="SUPFAM" id="SSF56784">
    <property type="entry name" value="HAD-like"/>
    <property type="match status" value="1"/>
</dbReference>
<dbReference type="InterPro" id="IPR023214">
    <property type="entry name" value="HAD_sf"/>
</dbReference>
<feature type="compositionally biased region" description="Low complexity" evidence="1">
    <location>
        <begin position="142"/>
        <end position="151"/>
    </location>
</feature>
<dbReference type="InterPro" id="IPR004274">
    <property type="entry name" value="FCP1_dom"/>
</dbReference>
<keyword evidence="3" id="KW-0378">Hydrolase</keyword>
<protein>
    <submittedName>
        <fullName evidence="3">HAD family hydrolase</fullName>
    </submittedName>
</protein>
<dbReference type="OrthoDB" id="9955568at2"/>
<accession>A0A3A6UK36</accession>
<gene>
    <name evidence="3" type="ORF">D5R81_00320</name>
</gene>
<dbReference type="InterPro" id="IPR010033">
    <property type="entry name" value="HAD_SF_ppase_IIIC"/>
</dbReference>
<evidence type="ECO:0000313" key="4">
    <source>
        <dbReference type="Proteomes" id="UP000273022"/>
    </source>
</evidence>
<feature type="domain" description="FCP1 homology" evidence="2">
    <location>
        <begin position="192"/>
        <end position="342"/>
    </location>
</feature>
<dbReference type="Proteomes" id="UP000273022">
    <property type="component" value="Unassembled WGS sequence"/>
</dbReference>
<dbReference type="GO" id="GO:0016787">
    <property type="term" value="F:hydrolase activity"/>
    <property type="evidence" value="ECO:0007669"/>
    <property type="project" value="UniProtKB-KW"/>
</dbReference>
<name>A0A3A6UK36_9GAMM</name>